<organism evidence="1 2">
    <name type="scientific">Mola mola</name>
    <name type="common">Ocean sunfish</name>
    <name type="synonym">Tetraodon mola</name>
    <dbReference type="NCBI Taxonomy" id="94237"/>
    <lineage>
        <taxon>Eukaryota</taxon>
        <taxon>Metazoa</taxon>
        <taxon>Chordata</taxon>
        <taxon>Craniata</taxon>
        <taxon>Vertebrata</taxon>
        <taxon>Euteleostomi</taxon>
        <taxon>Actinopterygii</taxon>
        <taxon>Neopterygii</taxon>
        <taxon>Teleostei</taxon>
        <taxon>Neoteleostei</taxon>
        <taxon>Acanthomorphata</taxon>
        <taxon>Eupercaria</taxon>
        <taxon>Tetraodontiformes</taxon>
        <taxon>Molidae</taxon>
        <taxon>Mola</taxon>
    </lineage>
</organism>
<evidence type="ECO:0000313" key="1">
    <source>
        <dbReference type="Ensembl" id="ENSMMOP00000019828.1"/>
    </source>
</evidence>
<dbReference type="AlphaFoldDB" id="A0A3Q3WPG0"/>
<name>A0A3Q3WPG0_MOLML</name>
<dbReference type="Ensembl" id="ENSMMOT00000020161.1">
    <property type="protein sequence ID" value="ENSMMOP00000019828.1"/>
    <property type="gene ID" value="ENSMMOG00000015052.1"/>
</dbReference>
<dbReference type="Proteomes" id="UP000261620">
    <property type="component" value="Unplaced"/>
</dbReference>
<dbReference type="STRING" id="94237.ENSMMOP00000019828"/>
<sequence>MAEDHGLCDGEAGVQITERCELLLLVLTDHVELLDGIQRLLLALQPDDVCIRNNRLCKLPHRVLKGCREKQHLAVLRQQNPPVDPYALVPMPLCGDHHIGLVQDKHANLLGVDELVLGAPVQDGAWCSDDNLLLQLDSSNSLQLWAPNMLLSCNGTAKTQQ</sequence>
<reference evidence="1" key="1">
    <citation type="submission" date="2025-08" db="UniProtKB">
        <authorList>
            <consortium name="Ensembl"/>
        </authorList>
    </citation>
    <scope>IDENTIFICATION</scope>
</reference>
<evidence type="ECO:0000313" key="2">
    <source>
        <dbReference type="Proteomes" id="UP000261620"/>
    </source>
</evidence>
<dbReference type="AntiFam" id="ANF00149">
    <property type="entry name" value="Shadow ORF (opposite cshA)"/>
</dbReference>
<reference evidence="1" key="2">
    <citation type="submission" date="2025-09" db="UniProtKB">
        <authorList>
            <consortium name="Ensembl"/>
        </authorList>
    </citation>
    <scope>IDENTIFICATION</scope>
</reference>
<keyword evidence="2" id="KW-1185">Reference proteome</keyword>
<dbReference type="OMA" id="PVEDCAW"/>
<accession>A0A3Q3WPG0</accession>
<protein>
    <submittedName>
        <fullName evidence="1">Uncharacterized protein</fullName>
    </submittedName>
</protein>
<proteinExistence type="predicted"/>